<evidence type="ECO:0000313" key="2">
    <source>
        <dbReference type="Proteomes" id="UP000652761"/>
    </source>
</evidence>
<comment type="caution">
    <text evidence="1">The sequence shown here is derived from an EMBL/GenBank/DDBJ whole genome shotgun (WGS) entry which is preliminary data.</text>
</comment>
<protein>
    <submittedName>
        <fullName evidence="1">Uncharacterized protein</fullName>
    </submittedName>
</protein>
<gene>
    <name evidence="1" type="ORF">Taro_013602</name>
</gene>
<organism evidence="1 2">
    <name type="scientific">Colocasia esculenta</name>
    <name type="common">Wild taro</name>
    <name type="synonym">Arum esculentum</name>
    <dbReference type="NCBI Taxonomy" id="4460"/>
    <lineage>
        <taxon>Eukaryota</taxon>
        <taxon>Viridiplantae</taxon>
        <taxon>Streptophyta</taxon>
        <taxon>Embryophyta</taxon>
        <taxon>Tracheophyta</taxon>
        <taxon>Spermatophyta</taxon>
        <taxon>Magnoliopsida</taxon>
        <taxon>Liliopsida</taxon>
        <taxon>Araceae</taxon>
        <taxon>Aroideae</taxon>
        <taxon>Colocasieae</taxon>
        <taxon>Colocasia</taxon>
    </lineage>
</organism>
<evidence type="ECO:0000313" key="1">
    <source>
        <dbReference type="EMBL" id="MQL81142.1"/>
    </source>
</evidence>
<keyword evidence="2" id="KW-1185">Reference proteome</keyword>
<sequence>MSKPHPRYLGLLDLRECPSTHPGSSRCLCLRLISSLGLFPLRCVLHRHFLFFLRRSHHHLFLFLLRLTAPPNDASFLPCPHRSLKQVVSGQCLDVDQSLAAVDVDANSPALSSHSTLF</sequence>
<reference evidence="1" key="1">
    <citation type="submission" date="2017-07" db="EMBL/GenBank/DDBJ databases">
        <title>Taro Niue Genome Assembly and Annotation.</title>
        <authorList>
            <person name="Atibalentja N."/>
            <person name="Keating K."/>
            <person name="Fields C.J."/>
        </authorList>
    </citation>
    <scope>NUCLEOTIDE SEQUENCE</scope>
    <source>
        <strain evidence="1">Niue_2</strain>
        <tissue evidence="1">Leaf</tissue>
    </source>
</reference>
<dbReference type="AlphaFoldDB" id="A0A843U6Y2"/>
<dbReference type="Proteomes" id="UP000652761">
    <property type="component" value="Unassembled WGS sequence"/>
</dbReference>
<proteinExistence type="predicted"/>
<accession>A0A843U6Y2</accession>
<name>A0A843U6Y2_COLES</name>
<dbReference type="EMBL" id="NMUH01000549">
    <property type="protein sequence ID" value="MQL81142.1"/>
    <property type="molecule type" value="Genomic_DNA"/>
</dbReference>